<name>A0ACA9Y898_9ASCO</name>
<gene>
    <name evidence="1" type="ORF">CLIB1444_05S00166</name>
</gene>
<organism evidence="1 2">
    <name type="scientific">[Candida] jaroonii</name>
    <dbReference type="NCBI Taxonomy" id="467808"/>
    <lineage>
        <taxon>Eukaryota</taxon>
        <taxon>Fungi</taxon>
        <taxon>Dikarya</taxon>
        <taxon>Ascomycota</taxon>
        <taxon>Saccharomycotina</taxon>
        <taxon>Pichiomycetes</taxon>
        <taxon>Debaryomycetaceae</taxon>
        <taxon>Yamadazyma</taxon>
    </lineage>
</organism>
<keyword evidence="1" id="KW-0762">Sugar transport</keyword>
<evidence type="ECO:0000313" key="2">
    <source>
        <dbReference type="Proteomes" id="UP001152531"/>
    </source>
</evidence>
<keyword evidence="1" id="KW-0813">Transport</keyword>
<evidence type="ECO:0000313" key="1">
    <source>
        <dbReference type="EMBL" id="CAH6720945.1"/>
    </source>
</evidence>
<dbReference type="EMBL" id="CALSDN010000005">
    <property type="protein sequence ID" value="CAH6720945.1"/>
    <property type="molecule type" value="Genomic_DNA"/>
</dbReference>
<dbReference type="Proteomes" id="UP001152531">
    <property type="component" value="Unassembled WGS sequence"/>
</dbReference>
<keyword evidence="2" id="KW-1185">Reference proteome</keyword>
<sequence length="529" mass="57886">MTLRDNALVKKYINIDAKGSGSSKMGILVGSFAAFAGILYGYDTGIISGVLGMDYVTGLFPADKTAFTSSEKSLIVSILSVGTFFGALLAPICSDRFGRKWTIIFSSLLIFNVGVVLQTISTSIPLLCAGRAVAGFGLGVISSNVPLYQSETLPKWIRGAIVSCYQWAITIGLFLASVVNNGTKHRNDSGSYRIPIAIQILWALILGIGLFFLPESPRFYITKDKFDDAKKSLSILRGLPEDHPELIAEFDEIKANYDYEKSVTQSGWLAVFSTKNKQLKRLITGVGLQAFQQLTGVNFIFYYGTTFFQSSGISNEFLISLATNIVNVGSTIPGIFLIEIIGRRKLLLGGAVVMSLSQFVIAITGVATTSDAANKVLVAFSCIFISAFAASWGPACWAIVGEIFPLTTRAKSIAISASSNWLWNWAIAYATPYLVDSGPGNANLGLKVFFLWGGCNFLCFFFTYFMVYETKGLSLEQVDELYENVTNAWQSPKYVPSQLRFQDTLENKAETENIDDVMMKTDQSREESV</sequence>
<proteinExistence type="predicted"/>
<protein>
    <submittedName>
        <fullName evidence="1">High-affinity glucose transporter 1</fullName>
    </submittedName>
</protein>
<reference evidence="1" key="1">
    <citation type="submission" date="2022-06" db="EMBL/GenBank/DDBJ databases">
        <authorList>
            <person name="Legras J.-L."/>
            <person name="Devillers H."/>
            <person name="Grondin C."/>
        </authorList>
    </citation>
    <scope>NUCLEOTIDE SEQUENCE</scope>
    <source>
        <strain evidence="1">CLIB 1444</strain>
    </source>
</reference>
<comment type="caution">
    <text evidence="1">The sequence shown here is derived from an EMBL/GenBank/DDBJ whole genome shotgun (WGS) entry which is preliminary data.</text>
</comment>
<accession>A0ACA9Y898</accession>